<organism evidence="3 4">
    <name type="scientific">Ohtaekwangia koreensis</name>
    <dbReference type="NCBI Taxonomy" id="688867"/>
    <lineage>
        <taxon>Bacteria</taxon>
        <taxon>Pseudomonadati</taxon>
        <taxon>Bacteroidota</taxon>
        <taxon>Cytophagia</taxon>
        <taxon>Cytophagales</taxon>
        <taxon>Fulvivirgaceae</taxon>
        <taxon>Ohtaekwangia</taxon>
    </lineage>
</organism>
<dbReference type="PANTHER" id="PTHR16026">
    <property type="entry name" value="CARTILAGE ACIDIC PROTEIN 1"/>
    <property type="match status" value="1"/>
</dbReference>
<keyword evidence="4" id="KW-1185">Reference proteome</keyword>
<reference evidence="3 4" key="1">
    <citation type="submission" date="2017-02" db="EMBL/GenBank/DDBJ databases">
        <authorList>
            <person name="Peterson S.W."/>
        </authorList>
    </citation>
    <scope>NUCLEOTIDE SEQUENCE [LARGE SCALE GENOMIC DNA]</scope>
    <source>
        <strain evidence="3 4">DSM 25262</strain>
    </source>
</reference>
<dbReference type="STRING" id="688867.SAMN05660236_3965"/>
<dbReference type="InterPro" id="IPR011519">
    <property type="entry name" value="UnbV_ASPIC"/>
</dbReference>
<accession>A0A1T5M0V2</accession>
<dbReference type="Pfam" id="PF07593">
    <property type="entry name" value="UnbV_ASPIC"/>
    <property type="match status" value="1"/>
</dbReference>
<dbReference type="InterPro" id="IPR028994">
    <property type="entry name" value="Integrin_alpha_N"/>
</dbReference>
<gene>
    <name evidence="3" type="ORF">SAMN05660236_3965</name>
</gene>
<evidence type="ECO:0000259" key="2">
    <source>
        <dbReference type="Pfam" id="PF07593"/>
    </source>
</evidence>
<dbReference type="Pfam" id="PF13517">
    <property type="entry name" value="FG-GAP_3"/>
    <property type="match status" value="3"/>
</dbReference>
<proteinExistence type="predicted"/>
<evidence type="ECO:0000313" key="4">
    <source>
        <dbReference type="Proteomes" id="UP000190961"/>
    </source>
</evidence>
<sequence>MRKITGIVYILLYCLIISCSREEASHKEMLNLLKQLQTNYSQFDNYYASEAHVRYYDSLINASGSAQDIMFFTHSKARALIALGREDEAVLILKPQVQKIITENIQGMDRMKVLLALAYLRGGERMNCIRNHSPETCILPIQGRGIHQLPDGSRNAARMYEELLQDNPQNLEYRWLLNIAYMTLGEYPACVSQSMLVPGLEVSMPEIDSGVFIKPFQDIASPLSLDINNMAGGCIMDDFDNDGLLDIVTSAWGVDEQMHYFKNNGDGSFTDRSEATRLKQLTGGLNLMQMDYNNDGFKDIFVLRGAWLRGNYGKQPNSLLKNNGDGTFTDVTIMSGLLSLHPTQTATWNDFNNDGWLDVFIGNESWEGNAISGPHPAELFLSNQDGTFTNVAAQSHVDVTGFVKGVTSGDYNNDGWKDIFVTSLSGERFLLKNKGASANIPMFEDVTKQAGVAADGVSRTFPTWFWDYNNDGWLDIFVGDFTFDRPIAAYSAAEALNISTGRSGAGIVYKNNQDGTFTNVSQEMGLVKKAFAMGANFGDIDNDGYLDMYLGTGNPELESIVPNKLFKNIGGKRFVDVTSPARVGHLQKGHAISFADVDNDGDQDIYIELGGAYKGDAFQNAFYLNPNQDERNRWIVLDLASTKANRCAIGARIKITITEDGIKRSIYRDVNSGGSFGASPLRREIGIGRAKMIDEIEIQWHPGNKQVFQNIEPNQFLRIVEGSNEIERIPMKALRFDTDHLHRHSYKMSYTSDSTAEIPLCK</sequence>
<dbReference type="EMBL" id="FUZU01000003">
    <property type="protein sequence ID" value="SKC81509.1"/>
    <property type="molecule type" value="Genomic_DNA"/>
</dbReference>
<evidence type="ECO:0000256" key="1">
    <source>
        <dbReference type="ARBA" id="ARBA00022729"/>
    </source>
</evidence>
<dbReference type="Proteomes" id="UP000190961">
    <property type="component" value="Unassembled WGS sequence"/>
</dbReference>
<feature type="domain" description="ASPIC/UnbV" evidence="2">
    <location>
        <begin position="648"/>
        <end position="717"/>
    </location>
</feature>
<protein>
    <submittedName>
        <fullName evidence="3">Repeat domain-containing protein</fullName>
    </submittedName>
</protein>
<dbReference type="SUPFAM" id="SSF69318">
    <property type="entry name" value="Integrin alpha N-terminal domain"/>
    <property type="match status" value="1"/>
</dbReference>
<evidence type="ECO:0000313" key="3">
    <source>
        <dbReference type="EMBL" id="SKC81509.1"/>
    </source>
</evidence>
<dbReference type="InterPro" id="IPR027039">
    <property type="entry name" value="Crtac1"/>
</dbReference>
<dbReference type="PANTHER" id="PTHR16026:SF0">
    <property type="entry name" value="CARTILAGE ACIDIC PROTEIN 1"/>
    <property type="match status" value="1"/>
</dbReference>
<dbReference type="AlphaFoldDB" id="A0A1T5M0V2"/>
<dbReference type="Gene3D" id="2.130.10.130">
    <property type="entry name" value="Integrin alpha, N-terminal"/>
    <property type="match status" value="2"/>
</dbReference>
<name>A0A1T5M0V2_9BACT</name>
<dbReference type="PROSITE" id="PS51257">
    <property type="entry name" value="PROKAR_LIPOPROTEIN"/>
    <property type="match status" value="1"/>
</dbReference>
<dbReference type="RefSeq" id="WP_079688536.1">
    <property type="nucleotide sequence ID" value="NZ_FUZU01000003.1"/>
</dbReference>
<dbReference type="InterPro" id="IPR013517">
    <property type="entry name" value="FG-GAP"/>
</dbReference>
<keyword evidence="1" id="KW-0732">Signal</keyword>
<dbReference type="OrthoDB" id="1488345at2"/>